<evidence type="ECO:0000313" key="9">
    <source>
        <dbReference type="EMBL" id="QOL48023.1"/>
    </source>
</evidence>
<gene>
    <name evidence="9" type="ORF">LPB04_13450</name>
</gene>
<feature type="transmembrane region" description="Helical" evidence="7">
    <location>
        <begin position="132"/>
        <end position="154"/>
    </location>
</feature>
<dbReference type="SUPFAM" id="SSF53649">
    <property type="entry name" value="Alkaline phosphatase-like"/>
    <property type="match status" value="1"/>
</dbReference>
<accession>A0A7L9TZ17</accession>
<keyword evidence="5 7" id="KW-1133">Transmembrane helix</keyword>
<evidence type="ECO:0000256" key="2">
    <source>
        <dbReference type="ARBA" id="ARBA00022475"/>
    </source>
</evidence>
<evidence type="ECO:0000256" key="1">
    <source>
        <dbReference type="ARBA" id="ARBA00004651"/>
    </source>
</evidence>
<feature type="transmembrane region" description="Helical" evidence="7">
    <location>
        <begin position="76"/>
        <end position="100"/>
    </location>
</feature>
<dbReference type="RefSeq" id="WP_193685074.1">
    <property type="nucleotide sequence ID" value="NZ_CP062941.1"/>
</dbReference>
<proteinExistence type="predicted"/>
<dbReference type="CDD" id="cd16017">
    <property type="entry name" value="LptA"/>
    <property type="match status" value="1"/>
</dbReference>
<keyword evidence="6 7" id="KW-0472">Membrane</keyword>
<dbReference type="PANTHER" id="PTHR30443:SF2">
    <property type="entry name" value="PHOSPHOETHANOLAMINE TRANSFERASE EPTC"/>
    <property type="match status" value="1"/>
</dbReference>
<feature type="domain" description="Sulfatase N-terminal" evidence="8">
    <location>
        <begin position="238"/>
        <end position="495"/>
    </location>
</feature>
<evidence type="ECO:0000256" key="5">
    <source>
        <dbReference type="ARBA" id="ARBA00022989"/>
    </source>
</evidence>
<organism evidence="9 10">
    <name type="scientific">Massilia litorea</name>
    <dbReference type="NCBI Taxonomy" id="2769491"/>
    <lineage>
        <taxon>Bacteria</taxon>
        <taxon>Pseudomonadati</taxon>
        <taxon>Pseudomonadota</taxon>
        <taxon>Betaproteobacteria</taxon>
        <taxon>Burkholderiales</taxon>
        <taxon>Oxalobacteraceae</taxon>
        <taxon>Telluria group</taxon>
        <taxon>Massilia</taxon>
    </lineage>
</organism>
<dbReference type="AlphaFoldDB" id="A0A7L9TZ17"/>
<comment type="subcellular location">
    <subcellularLocation>
        <location evidence="1">Cell membrane</location>
        <topology evidence="1">Multi-pass membrane protein</topology>
    </subcellularLocation>
</comment>
<sequence length="550" mass="60975">MTSCIHERVVHATPRLRAQAALRGLAPLLLPICALSFAIFAGHDGTRVWQMLVLALPIWFWLWWPCATRGRRLAQAIVCFAAGLAFVIDGAVRGFLLAAYDALPNSSMVLSAVANTTGDESMEFVSMYWRDLLAWSGFALLCGTLLAWGLVRWWRSPPRVPEPRGWTIVLAALILALIVGAFASKPTRRHHPLLFWPQWSQDVTQLRQEWASLGRQRSELLASATALAPTLSKNGPDTLVLVISESMNRSNLGSYGYQRATSPALSERQRLLGGQLQVFRHAWSVNASTVPALRNLFYFGSPEAHSRVHLLALARAAGYRTFWISNHNDLAIEQEHARLADSVQILNNMPGRGSRALDGQVLPAARAALADPAPRKLIVLHMLGLHPHYRMRHPDGASPYAHALDRVDARLRSEGRPAWLRELRNDYDSAVRYHDSTVAATLDLSRQAAGRQTWVFLSDHGQEVGHTTDRAGHSATTPDGYRIPLMLWSSFADPAPGQALTAPVRGDWFGFSLARLLGIEWRGAHPGRDVLDGRYRWQAPSLPLTIDFGT</sequence>
<dbReference type="Gene3D" id="3.40.720.10">
    <property type="entry name" value="Alkaline Phosphatase, subunit A"/>
    <property type="match status" value="1"/>
</dbReference>
<dbReference type="InterPro" id="IPR000917">
    <property type="entry name" value="Sulfatase_N"/>
</dbReference>
<keyword evidence="10" id="KW-1185">Reference proteome</keyword>
<dbReference type="GO" id="GO:0009244">
    <property type="term" value="P:lipopolysaccharide core region biosynthetic process"/>
    <property type="evidence" value="ECO:0007669"/>
    <property type="project" value="TreeGrafter"/>
</dbReference>
<dbReference type="EMBL" id="CP062941">
    <property type="protein sequence ID" value="QOL48023.1"/>
    <property type="molecule type" value="Genomic_DNA"/>
</dbReference>
<evidence type="ECO:0000259" key="8">
    <source>
        <dbReference type="Pfam" id="PF00884"/>
    </source>
</evidence>
<evidence type="ECO:0000256" key="3">
    <source>
        <dbReference type="ARBA" id="ARBA00022679"/>
    </source>
</evidence>
<evidence type="ECO:0000313" key="10">
    <source>
        <dbReference type="Proteomes" id="UP000593875"/>
    </source>
</evidence>
<dbReference type="Proteomes" id="UP000593875">
    <property type="component" value="Chromosome"/>
</dbReference>
<keyword evidence="2" id="KW-1003">Cell membrane</keyword>
<dbReference type="PANTHER" id="PTHR30443">
    <property type="entry name" value="INNER MEMBRANE PROTEIN"/>
    <property type="match status" value="1"/>
</dbReference>
<feature type="transmembrane region" description="Helical" evidence="7">
    <location>
        <begin position="166"/>
        <end position="184"/>
    </location>
</feature>
<evidence type="ECO:0000256" key="4">
    <source>
        <dbReference type="ARBA" id="ARBA00022692"/>
    </source>
</evidence>
<keyword evidence="3 9" id="KW-0808">Transferase</keyword>
<feature type="transmembrane region" description="Helical" evidence="7">
    <location>
        <begin position="47"/>
        <end position="64"/>
    </location>
</feature>
<evidence type="ECO:0000256" key="6">
    <source>
        <dbReference type="ARBA" id="ARBA00023136"/>
    </source>
</evidence>
<dbReference type="GO" id="GO:0016776">
    <property type="term" value="F:phosphotransferase activity, phosphate group as acceptor"/>
    <property type="evidence" value="ECO:0007669"/>
    <property type="project" value="TreeGrafter"/>
</dbReference>
<evidence type="ECO:0000256" key="7">
    <source>
        <dbReference type="SAM" id="Phobius"/>
    </source>
</evidence>
<protein>
    <submittedName>
        <fullName evidence="9">Phosphoethanolamine transferase</fullName>
    </submittedName>
</protein>
<dbReference type="InterPro" id="IPR017850">
    <property type="entry name" value="Alkaline_phosphatase_core_sf"/>
</dbReference>
<dbReference type="InterPro" id="IPR040423">
    <property type="entry name" value="PEA_transferase"/>
</dbReference>
<dbReference type="Pfam" id="PF00884">
    <property type="entry name" value="Sulfatase"/>
    <property type="match status" value="1"/>
</dbReference>
<reference evidence="9 10" key="1">
    <citation type="submission" date="2020-10" db="EMBL/GenBank/DDBJ databases">
        <title>Genome sequencing of Massilia sp. LPB0304.</title>
        <authorList>
            <person name="Kim J."/>
        </authorList>
    </citation>
    <scope>NUCLEOTIDE SEQUENCE [LARGE SCALE GENOMIC DNA]</scope>
    <source>
        <strain evidence="9 10">LPB0304</strain>
    </source>
</reference>
<dbReference type="InterPro" id="IPR058130">
    <property type="entry name" value="PEA_transf_C"/>
</dbReference>
<feature type="transmembrane region" description="Helical" evidence="7">
    <location>
        <begin position="20"/>
        <end position="41"/>
    </location>
</feature>
<dbReference type="KEGG" id="mlir:LPB04_13450"/>
<name>A0A7L9TZ17_9BURK</name>
<keyword evidence="4 7" id="KW-0812">Transmembrane</keyword>
<dbReference type="GO" id="GO:0005886">
    <property type="term" value="C:plasma membrane"/>
    <property type="evidence" value="ECO:0007669"/>
    <property type="project" value="UniProtKB-SubCell"/>
</dbReference>